<dbReference type="Gene3D" id="2.40.50.100">
    <property type="match status" value="1"/>
</dbReference>
<name>A0ABW0LSD5_9BACL</name>
<sequence length="451" mass="47005">MTTRFEYRFPELGEGLHEGEIVKMHIAPGQTVTDEDIIMEVQNDKAIVEVPCPVNGKVVEVLAKDGQVMHVGEVVAIIEAEGDVPDQGHAPSDHAPTASGNAATGGADTHGQPAQQPAAAEAAPAAPAPAAAPAPTARPANGGIVLATPSVRRFAREKGVAISEIAGSGKNGRITREDVLGFASGGSAPKATASEAPAASAAAPAAVPVAKAATSYGPGVEERVPFKGIRKAIANAMVKSVYTAPHVTLMDEVDVSGLVALRTKAKPVAEKKGVKLTYLPFIVKALVAACREFPAMNAMIDEAANEIVYKKYYNIGIATDTENGLIVPVIFDADRKNVWSVANEIRDLASRGRDGKLSASELKGSTISITNIGSAGGMFFTPVINFPEVAILGTGRITEKPVVKNGEIVAAPVMALSLSFDHRIIDGATAQNFLNYIKQLLSDPELLVMEV</sequence>
<evidence type="ECO:0000313" key="11">
    <source>
        <dbReference type="Proteomes" id="UP001596105"/>
    </source>
</evidence>
<dbReference type="InterPro" id="IPR000089">
    <property type="entry name" value="Biotin_lipoyl"/>
</dbReference>
<evidence type="ECO:0000256" key="2">
    <source>
        <dbReference type="ARBA" id="ARBA00007317"/>
    </source>
</evidence>
<evidence type="ECO:0000256" key="6">
    <source>
        <dbReference type="RuleBase" id="RU003423"/>
    </source>
</evidence>
<evidence type="ECO:0000259" key="9">
    <source>
        <dbReference type="PROSITE" id="PS51826"/>
    </source>
</evidence>
<dbReference type="Pfam" id="PF02817">
    <property type="entry name" value="E3_binding"/>
    <property type="match status" value="1"/>
</dbReference>
<keyword evidence="4 6" id="KW-0450">Lipoyl</keyword>
<dbReference type="PROSITE" id="PS50968">
    <property type="entry name" value="BIOTINYL_LIPOYL"/>
    <property type="match status" value="1"/>
</dbReference>
<dbReference type="PANTHER" id="PTHR43178">
    <property type="entry name" value="DIHYDROLIPOAMIDE ACETYLTRANSFERASE COMPONENT OF PYRUVATE DEHYDROGENASE COMPLEX"/>
    <property type="match status" value="1"/>
</dbReference>
<dbReference type="EC" id="2.3.1.-" evidence="6"/>
<keyword evidence="3 6" id="KW-0808">Transferase</keyword>
<dbReference type="Proteomes" id="UP001596105">
    <property type="component" value="Unassembled WGS sequence"/>
</dbReference>
<accession>A0ABW0LSD5</accession>
<evidence type="ECO:0000256" key="1">
    <source>
        <dbReference type="ARBA" id="ARBA00001938"/>
    </source>
</evidence>
<comment type="caution">
    <text evidence="10">The sequence shown here is derived from an EMBL/GenBank/DDBJ whole genome shotgun (WGS) entry which is preliminary data.</text>
</comment>
<comment type="cofactor">
    <cofactor evidence="1 6">
        <name>(R)-lipoate</name>
        <dbReference type="ChEBI" id="CHEBI:83088"/>
    </cofactor>
</comment>
<evidence type="ECO:0000256" key="4">
    <source>
        <dbReference type="ARBA" id="ARBA00022823"/>
    </source>
</evidence>
<dbReference type="GO" id="GO:0016746">
    <property type="term" value="F:acyltransferase activity"/>
    <property type="evidence" value="ECO:0007669"/>
    <property type="project" value="UniProtKB-KW"/>
</dbReference>
<proteinExistence type="inferred from homology"/>
<dbReference type="PROSITE" id="PS51826">
    <property type="entry name" value="PSBD"/>
    <property type="match status" value="1"/>
</dbReference>
<evidence type="ECO:0000256" key="7">
    <source>
        <dbReference type="SAM" id="MobiDB-lite"/>
    </source>
</evidence>
<keyword evidence="5 6" id="KW-0012">Acyltransferase</keyword>
<dbReference type="SUPFAM" id="SSF52777">
    <property type="entry name" value="CoA-dependent acyltransferases"/>
    <property type="match status" value="1"/>
</dbReference>
<dbReference type="InterPro" id="IPR001078">
    <property type="entry name" value="2-oxoacid_DH_actylTfrase"/>
</dbReference>
<keyword evidence="11" id="KW-1185">Reference proteome</keyword>
<evidence type="ECO:0000256" key="3">
    <source>
        <dbReference type="ARBA" id="ARBA00022679"/>
    </source>
</evidence>
<evidence type="ECO:0000256" key="5">
    <source>
        <dbReference type="ARBA" id="ARBA00023315"/>
    </source>
</evidence>
<dbReference type="InterPro" id="IPR036625">
    <property type="entry name" value="E3-bd_dom_sf"/>
</dbReference>
<dbReference type="CDD" id="cd06849">
    <property type="entry name" value="lipoyl_domain"/>
    <property type="match status" value="1"/>
</dbReference>
<evidence type="ECO:0000313" key="10">
    <source>
        <dbReference type="EMBL" id="MFC5467601.1"/>
    </source>
</evidence>
<feature type="compositionally biased region" description="Low complexity" evidence="7">
    <location>
        <begin position="112"/>
        <end position="125"/>
    </location>
</feature>
<reference evidence="11" key="1">
    <citation type="journal article" date="2019" name="Int. J. Syst. Evol. Microbiol.">
        <title>The Global Catalogue of Microorganisms (GCM) 10K type strain sequencing project: providing services to taxonomists for standard genome sequencing and annotation.</title>
        <authorList>
            <consortium name="The Broad Institute Genomics Platform"/>
            <consortium name="The Broad Institute Genome Sequencing Center for Infectious Disease"/>
            <person name="Wu L."/>
            <person name="Ma J."/>
        </authorList>
    </citation>
    <scope>NUCLEOTIDE SEQUENCE [LARGE SCALE GENOMIC DNA]</scope>
    <source>
        <strain evidence="11">CCUG 57113</strain>
    </source>
</reference>
<dbReference type="Gene3D" id="3.30.559.10">
    <property type="entry name" value="Chloramphenicol acetyltransferase-like domain"/>
    <property type="match status" value="1"/>
</dbReference>
<dbReference type="EMBL" id="JBHSMH010000005">
    <property type="protein sequence ID" value="MFC5467601.1"/>
    <property type="molecule type" value="Genomic_DNA"/>
</dbReference>
<feature type="domain" description="Lipoyl-binding" evidence="8">
    <location>
        <begin position="4"/>
        <end position="79"/>
    </location>
</feature>
<evidence type="ECO:0000259" key="8">
    <source>
        <dbReference type="PROSITE" id="PS50968"/>
    </source>
</evidence>
<organism evidence="10 11">
    <name type="scientific">Cohnella suwonensis</name>
    <dbReference type="NCBI Taxonomy" id="696072"/>
    <lineage>
        <taxon>Bacteria</taxon>
        <taxon>Bacillati</taxon>
        <taxon>Bacillota</taxon>
        <taxon>Bacilli</taxon>
        <taxon>Bacillales</taxon>
        <taxon>Paenibacillaceae</taxon>
        <taxon>Cohnella</taxon>
    </lineage>
</organism>
<dbReference type="Pfam" id="PF00198">
    <property type="entry name" value="2-oxoacid_dh"/>
    <property type="match status" value="1"/>
</dbReference>
<gene>
    <name evidence="10" type="ORF">ACFPPD_02655</name>
</gene>
<dbReference type="InterPro" id="IPR004167">
    <property type="entry name" value="PSBD"/>
</dbReference>
<dbReference type="PROSITE" id="PS00189">
    <property type="entry name" value="LIPOYL"/>
    <property type="match status" value="1"/>
</dbReference>
<dbReference type="Pfam" id="PF00364">
    <property type="entry name" value="Biotin_lipoyl"/>
    <property type="match status" value="1"/>
</dbReference>
<dbReference type="Gene3D" id="4.10.320.10">
    <property type="entry name" value="E3-binding domain"/>
    <property type="match status" value="1"/>
</dbReference>
<dbReference type="SUPFAM" id="SSF51230">
    <property type="entry name" value="Single hybrid motif"/>
    <property type="match status" value="1"/>
</dbReference>
<dbReference type="SUPFAM" id="SSF47005">
    <property type="entry name" value="Peripheral subunit-binding domain of 2-oxo acid dehydrogenase complex"/>
    <property type="match status" value="1"/>
</dbReference>
<protein>
    <recommendedName>
        <fullName evidence="6">Dihydrolipoamide acetyltransferase component of pyruvate dehydrogenase complex</fullName>
        <ecNumber evidence="6">2.3.1.-</ecNumber>
    </recommendedName>
</protein>
<dbReference type="InterPro" id="IPR003016">
    <property type="entry name" value="2-oxoA_DH_lipoyl-BS"/>
</dbReference>
<dbReference type="InterPro" id="IPR023213">
    <property type="entry name" value="CAT-like_dom_sf"/>
</dbReference>
<feature type="region of interest" description="Disordered" evidence="7">
    <location>
        <begin position="84"/>
        <end position="141"/>
    </location>
</feature>
<dbReference type="PANTHER" id="PTHR43178:SF5">
    <property type="entry name" value="LIPOAMIDE ACYLTRANSFERASE COMPONENT OF BRANCHED-CHAIN ALPHA-KETO ACID DEHYDROGENASE COMPLEX, MITOCHONDRIAL"/>
    <property type="match status" value="1"/>
</dbReference>
<feature type="domain" description="Peripheral subunit-binding (PSBD)" evidence="9">
    <location>
        <begin position="146"/>
        <end position="183"/>
    </location>
</feature>
<dbReference type="InterPro" id="IPR050743">
    <property type="entry name" value="2-oxoacid_DH_E2_comp"/>
</dbReference>
<dbReference type="InterPro" id="IPR011053">
    <property type="entry name" value="Single_hybrid_motif"/>
</dbReference>
<comment type="similarity">
    <text evidence="2 6">Belongs to the 2-oxoacid dehydrogenase family.</text>
</comment>
<dbReference type="RefSeq" id="WP_378081191.1">
    <property type="nucleotide sequence ID" value="NZ_JBHSMH010000005.1"/>
</dbReference>